<dbReference type="InterPro" id="IPR011009">
    <property type="entry name" value="Kinase-like_dom_sf"/>
</dbReference>
<proteinExistence type="predicted"/>
<keyword evidence="2" id="KW-1185">Reference proteome</keyword>
<protein>
    <submittedName>
        <fullName evidence="1">Aminoglycoside resistance protein</fullName>
    </submittedName>
</protein>
<dbReference type="Pfam" id="PF04655">
    <property type="entry name" value="APH_6_hur"/>
    <property type="match status" value="1"/>
</dbReference>
<dbReference type="InterPro" id="IPR006748">
    <property type="entry name" value="NH2Glyco/OHUrea_AB-resist_kin"/>
</dbReference>
<dbReference type="EMBL" id="SJZJ01000012">
    <property type="protein sequence ID" value="TCJ28081.1"/>
    <property type="molecule type" value="Genomic_DNA"/>
</dbReference>
<sequence length="275" mass="29632">MTALPKVVADLLDEWELKTGGEPMPAQAAVVVPVRMADRTAAVLKVSPQHPHVEHEALALQHWHGRGAVRLLKADPHRRATLLERLAPSSLDSLPGLDACDAVAELYGRLHVPAPPQLTLLSAITAGWATQLASARGLPMPPRLVAEAASLARDLARDEATDGVLVHSDLHAGNVLEDNDGDWRAISPKPLSGDPHFELAPMLWHRADVRAPGFRADLRDRFFALVDGAGLDEDRAKAWVVVRVLARINAGVAADPAPDRDWVTSLLSVAKAIRD</sequence>
<dbReference type="GO" id="GO:0016773">
    <property type="term" value="F:phosphotransferase activity, alcohol group as acceptor"/>
    <property type="evidence" value="ECO:0007669"/>
    <property type="project" value="InterPro"/>
</dbReference>
<dbReference type="OrthoDB" id="3638028at2"/>
<dbReference type="SUPFAM" id="SSF56112">
    <property type="entry name" value="Protein kinase-like (PK-like)"/>
    <property type="match status" value="1"/>
</dbReference>
<dbReference type="RefSeq" id="WP_131583254.1">
    <property type="nucleotide sequence ID" value="NZ_SJZJ01000012.1"/>
</dbReference>
<dbReference type="GO" id="GO:0019748">
    <property type="term" value="P:secondary metabolic process"/>
    <property type="evidence" value="ECO:0007669"/>
    <property type="project" value="InterPro"/>
</dbReference>
<dbReference type="Gene3D" id="3.90.1200.10">
    <property type="match status" value="1"/>
</dbReference>
<accession>A0A4R1CBJ5</accession>
<evidence type="ECO:0000313" key="2">
    <source>
        <dbReference type="Proteomes" id="UP000295453"/>
    </source>
</evidence>
<comment type="caution">
    <text evidence="1">The sequence shown here is derived from an EMBL/GenBank/DDBJ whole genome shotgun (WGS) entry which is preliminary data.</text>
</comment>
<name>A0A4R1CBJ5_9ACTN</name>
<reference evidence="1 2" key="1">
    <citation type="submission" date="2019-03" db="EMBL/GenBank/DDBJ databases">
        <authorList>
            <person name="Kim M.K.M."/>
        </authorList>
    </citation>
    <scope>NUCLEOTIDE SEQUENCE [LARGE SCALE GENOMIC DNA]</scope>
    <source>
        <strain evidence="1 2">18JY15-6</strain>
    </source>
</reference>
<gene>
    <name evidence="1" type="ORF">EPD65_08845</name>
</gene>
<dbReference type="Proteomes" id="UP000295453">
    <property type="component" value="Unassembled WGS sequence"/>
</dbReference>
<organism evidence="1 2">
    <name type="scientific">Nocardioides jejuensis</name>
    <dbReference type="NCBI Taxonomy" id="2502782"/>
    <lineage>
        <taxon>Bacteria</taxon>
        <taxon>Bacillati</taxon>
        <taxon>Actinomycetota</taxon>
        <taxon>Actinomycetes</taxon>
        <taxon>Propionibacteriales</taxon>
        <taxon>Nocardioidaceae</taxon>
        <taxon>Nocardioides</taxon>
    </lineage>
</organism>
<evidence type="ECO:0000313" key="1">
    <source>
        <dbReference type="EMBL" id="TCJ28081.1"/>
    </source>
</evidence>
<dbReference type="AlphaFoldDB" id="A0A4R1CBJ5"/>